<protein>
    <submittedName>
        <fullName evidence="2">Tetratricopeptide repeat protein</fullName>
    </submittedName>
</protein>
<organism evidence="2 3">
    <name type="scientific">Rhodoferax potami</name>
    <dbReference type="NCBI Taxonomy" id="3068338"/>
    <lineage>
        <taxon>Bacteria</taxon>
        <taxon>Pseudomonadati</taxon>
        <taxon>Pseudomonadota</taxon>
        <taxon>Betaproteobacteria</taxon>
        <taxon>Burkholderiales</taxon>
        <taxon>Comamonadaceae</taxon>
        <taxon>Rhodoferax</taxon>
    </lineage>
</organism>
<dbReference type="SUPFAM" id="SSF48452">
    <property type="entry name" value="TPR-like"/>
    <property type="match status" value="2"/>
</dbReference>
<dbReference type="Pfam" id="PF13432">
    <property type="entry name" value="TPR_16"/>
    <property type="match status" value="2"/>
</dbReference>
<evidence type="ECO:0000256" key="1">
    <source>
        <dbReference type="SAM" id="SignalP"/>
    </source>
</evidence>
<dbReference type="Gene3D" id="1.25.40.10">
    <property type="entry name" value="Tetratricopeptide repeat domain"/>
    <property type="match status" value="2"/>
</dbReference>
<reference evidence="2 3" key="1">
    <citation type="submission" date="2023-08" db="EMBL/GenBank/DDBJ databases">
        <title>Rhodoferax potami sp. nov. and Rhodoferax mekongensis sp. nov., isolated from the Mekong River in Thailand.</title>
        <authorList>
            <person name="Kitikhun S."/>
            <person name="Charoenyingcharoen P."/>
            <person name="Siriarchawattana P."/>
            <person name="Likhitrattanapisal S."/>
            <person name="Nilsakha T."/>
            <person name="Chanpet A."/>
            <person name="Rattanawaree P."/>
            <person name="Ingsriswang S."/>
        </authorList>
    </citation>
    <scope>NUCLEOTIDE SEQUENCE [LARGE SCALE GENOMIC DNA]</scope>
    <source>
        <strain evidence="2 3">TBRC 17660</strain>
    </source>
</reference>
<dbReference type="PANTHER" id="PTHR44917">
    <property type="entry name" value="PROTEIN HIGH CHLOROPHYLL FLUORESCENT 107"/>
    <property type="match status" value="1"/>
</dbReference>
<dbReference type="SMART" id="SM00028">
    <property type="entry name" value="TPR"/>
    <property type="match status" value="4"/>
</dbReference>
<dbReference type="PANTHER" id="PTHR44917:SF1">
    <property type="entry name" value="PROTEIN HIGH CHLOROPHYLL FLUORESCENT 107"/>
    <property type="match status" value="1"/>
</dbReference>
<dbReference type="InterPro" id="IPR019734">
    <property type="entry name" value="TPR_rpt"/>
</dbReference>
<dbReference type="EMBL" id="JAVBIK010000001">
    <property type="protein sequence ID" value="MDT7518174.1"/>
    <property type="molecule type" value="Genomic_DNA"/>
</dbReference>
<evidence type="ECO:0000313" key="3">
    <source>
        <dbReference type="Proteomes" id="UP001321700"/>
    </source>
</evidence>
<dbReference type="Pfam" id="PF07721">
    <property type="entry name" value="TPR_4"/>
    <property type="match status" value="1"/>
</dbReference>
<dbReference type="InterPro" id="IPR044624">
    <property type="entry name" value="Mbb1-like"/>
</dbReference>
<feature type="chain" id="PRO_5045450659" evidence="1">
    <location>
        <begin position="26"/>
        <end position="578"/>
    </location>
</feature>
<comment type="caution">
    <text evidence="2">The sequence shown here is derived from an EMBL/GenBank/DDBJ whole genome shotgun (WGS) entry which is preliminary data.</text>
</comment>
<evidence type="ECO:0000313" key="2">
    <source>
        <dbReference type="EMBL" id="MDT7518174.1"/>
    </source>
</evidence>
<keyword evidence="3" id="KW-1185">Reference proteome</keyword>
<dbReference type="InterPro" id="IPR011717">
    <property type="entry name" value="TPR-4"/>
</dbReference>
<name>A0ABU3KLN3_9BURK</name>
<feature type="signal peptide" evidence="1">
    <location>
        <begin position="1"/>
        <end position="25"/>
    </location>
</feature>
<dbReference type="RefSeq" id="WP_313873952.1">
    <property type="nucleotide sequence ID" value="NZ_JAVBIK010000001.1"/>
</dbReference>
<accession>A0ABU3KLN3</accession>
<keyword evidence="1" id="KW-0732">Signal</keyword>
<gene>
    <name evidence="2" type="ORF">RAE19_05415</name>
</gene>
<dbReference type="Proteomes" id="UP001321700">
    <property type="component" value="Unassembled WGS sequence"/>
</dbReference>
<proteinExistence type="predicted"/>
<sequence>MHRTQRLIAIASIVAGLIPFGSAQAVAPAPVTNSDLNAGLMYQILVAEMSAFNGDETNAFSLTLDAARRANSPRLYERAVELALRARSADFALEAARAWQRGFPSSKDANRYILQILIGTNRLSELTEPLKRELQGLSGKDRVGTINVLPRYFQRVTDKTLAAAVLEQALAADLPTTLYGPAAWSAVGVMRIGAGNLPGALEAAQRGAALDANAEEPAVLALNLMDAKAPAAEAIVRKYLAGNALPEIRMGYGRALIGAQRFAEALTQMQLINSQKPDFADAWLVRGSLEIQDKGPVAAEKSLKQYLSLLPAEQDPNDETETGRGAVQAYLLLAQIAELNGKPDEANALLQRIKSPQDALRVTVRRATLMARQGKLDEARAAIRNAPERQADDARTKLATEIQLLRDYKQMSEAYTLLTTAVQTYPDDNTFAYDLAMVAEKLGRPEEMETLLRKLIAKAPDYHHAYNALGYSLADRGIRLPEARQLIQKALEFAPADPFIVDSLAWVEFRSGNLPEAQRLLQQAYASRQDAEIAAHLGEVLWVSGQREAATKIWQQGLELQKDNETLRETIQRLNPSL</sequence>
<dbReference type="InterPro" id="IPR011990">
    <property type="entry name" value="TPR-like_helical_dom_sf"/>
</dbReference>